<evidence type="ECO:0000256" key="7">
    <source>
        <dbReference type="ARBA" id="ARBA00022679"/>
    </source>
</evidence>
<evidence type="ECO:0000256" key="20">
    <source>
        <dbReference type="PROSITE-ProRule" id="PRU10141"/>
    </source>
</evidence>
<dbReference type="Gene3D" id="3.80.10.10">
    <property type="entry name" value="Ribonuclease Inhibitor"/>
    <property type="match status" value="2"/>
</dbReference>
<reference evidence="24" key="1">
    <citation type="journal article" date="2014" name="Science">
        <title>The coffee genome provides insight into the convergent evolution of caffeine biosynthesis.</title>
        <authorList>
            <person name="Denoeud F."/>
            <person name="Carretero-Paulet L."/>
            <person name="Dereeper A."/>
            <person name="Droc G."/>
            <person name="Guyot R."/>
            <person name="Pietrella M."/>
            <person name="Zheng C."/>
            <person name="Alberti A."/>
            <person name="Anthony F."/>
            <person name="Aprea G."/>
            <person name="Aury J.M."/>
            <person name="Bento P."/>
            <person name="Bernard M."/>
            <person name="Bocs S."/>
            <person name="Campa C."/>
            <person name="Cenci A."/>
            <person name="Combes M.C."/>
            <person name="Crouzillat D."/>
            <person name="Da Silva C."/>
            <person name="Daddiego L."/>
            <person name="De Bellis F."/>
            <person name="Dussert S."/>
            <person name="Garsmeur O."/>
            <person name="Gayraud T."/>
            <person name="Guignon V."/>
            <person name="Jahn K."/>
            <person name="Jamilloux V."/>
            <person name="Joet T."/>
            <person name="Labadie K."/>
            <person name="Lan T."/>
            <person name="Leclercq J."/>
            <person name="Lepelley M."/>
            <person name="Leroy T."/>
            <person name="Li L.T."/>
            <person name="Librado P."/>
            <person name="Lopez L."/>
            <person name="Munoz A."/>
            <person name="Noel B."/>
            <person name="Pallavicini A."/>
            <person name="Perrotta G."/>
            <person name="Poncet V."/>
            <person name="Pot D."/>
            <person name="Priyono X."/>
            <person name="Rigoreau M."/>
            <person name="Rouard M."/>
            <person name="Rozas J."/>
            <person name="Tranchant-Dubreuil C."/>
            <person name="VanBuren R."/>
            <person name="Zhang Q."/>
            <person name="Andrade A.C."/>
            <person name="Argout X."/>
            <person name="Bertrand B."/>
            <person name="de Kochko A."/>
            <person name="Graziosi G."/>
            <person name="Henry R.J."/>
            <person name="Jayarama X."/>
            <person name="Ming R."/>
            <person name="Nagai C."/>
            <person name="Rounsley S."/>
            <person name="Sankoff D."/>
            <person name="Giuliano G."/>
            <person name="Albert V.A."/>
            <person name="Wincker P."/>
            <person name="Lashermes P."/>
        </authorList>
    </citation>
    <scope>NUCLEOTIDE SEQUENCE [LARGE SCALE GENOMIC DNA]</scope>
    <source>
        <strain evidence="24">cv. DH200-94</strain>
    </source>
</reference>
<evidence type="ECO:0000256" key="11">
    <source>
        <dbReference type="ARBA" id="ARBA00022741"/>
    </source>
</evidence>
<dbReference type="Gene3D" id="3.30.200.20">
    <property type="entry name" value="Phosphorylase Kinase, domain 1"/>
    <property type="match status" value="1"/>
</dbReference>
<sequence>MQSSSLTGRIPSSIFNISSLRMIDFSNNSLSGSFPVDMSYNLPALEELYLFTNHFNGSIPSFIWESKNLVIVRLSENNFTGGISRRVGNLTSLKGLDLSDNELTVLLSLNLTCLDYLKPLSQSFGTGEIPVEMGNNAILQRLALGYNNLSGHVQPGFFNMSSLTLLVLYNNHFSGPLPASMWTTLPNIERIYLSTNKFTGMLPSSISNVTKLTLLAMLENSLTGPIPNTIGDLKFLRRLYLGGNNFTRESSTEELTFITALTKCREFEAAELSLNQFNGFLPSSIGNFSASLQLLEGEIPNGGPFVNFTDQSFLQNSALCGSDRLHFSPCKTETHSKSRSKTVLRYILPPIVFGILIVAVIVYLWASKQRQSVGLPQTDFSLPHTWRKFSYLELLKATDSFSTKNLLGTGSYGSVYRGTLADGSNIAVKVFHLQSEGAIRTFDSECEVLASVRHRNIIRILSCCSNEDINALVLEYMPKGSLESWLYAGNYFLNFLQRTHIAIDVGSALEYLHHDHMPPIVHCDLKPSNILIGQDMTACICDFSIAKLFGEREVLAQTKTLATIGYMAPEYGTEGIVSPSGDVYSFGIILLEMFTLKKPTDDTFGEELNLKQWVMESLRESSIMDVVDSNLIGQDDVQLQGKKECLEDIFHLGLDCLADSPHGRINMKDIVLRLKKIKAKLLK</sequence>
<keyword evidence="9" id="KW-0732">Signal</keyword>
<keyword evidence="15 21" id="KW-0472">Membrane</keyword>
<dbReference type="InterPro" id="IPR000719">
    <property type="entry name" value="Prot_kinase_dom"/>
</dbReference>
<dbReference type="GO" id="GO:0005886">
    <property type="term" value="C:plasma membrane"/>
    <property type="evidence" value="ECO:0007669"/>
    <property type="project" value="UniProtKB-SubCell"/>
</dbReference>
<proteinExistence type="predicted"/>
<evidence type="ECO:0000256" key="6">
    <source>
        <dbReference type="ARBA" id="ARBA00022614"/>
    </source>
</evidence>
<protein>
    <recommendedName>
        <fullName evidence="2">non-specific serine/threonine protein kinase</fullName>
        <ecNumber evidence="2">2.7.11.1</ecNumber>
    </recommendedName>
</protein>
<keyword evidence="3" id="KW-1003">Cell membrane</keyword>
<evidence type="ECO:0000256" key="5">
    <source>
        <dbReference type="ARBA" id="ARBA00022553"/>
    </source>
</evidence>
<dbReference type="OrthoDB" id="676979at2759"/>
<dbReference type="InterPro" id="IPR017441">
    <property type="entry name" value="Protein_kinase_ATP_BS"/>
</dbReference>
<dbReference type="Gene3D" id="1.10.510.10">
    <property type="entry name" value="Transferase(Phosphotransferase) domain 1"/>
    <property type="match status" value="1"/>
</dbReference>
<dbReference type="PROSITE" id="PS51450">
    <property type="entry name" value="LRR"/>
    <property type="match status" value="1"/>
</dbReference>
<evidence type="ECO:0000256" key="10">
    <source>
        <dbReference type="ARBA" id="ARBA00022737"/>
    </source>
</evidence>
<comment type="catalytic activity">
    <reaction evidence="19">
        <text>L-seryl-[protein] + ATP = O-phospho-L-seryl-[protein] + ADP + H(+)</text>
        <dbReference type="Rhea" id="RHEA:17989"/>
        <dbReference type="Rhea" id="RHEA-COMP:9863"/>
        <dbReference type="Rhea" id="RHEA-COMP:11604"/>
        <dbReference type="ChEBI" id="CHEBI:15378"/>
        <dbReference type="ChEBI" id="CHEBI:29999"/>
        <dbReference type="ChEBI" id="CHEBI:30616"/>
        <dbReference type="ChEBI" id="CHEBI:83421"/>
        <dbReference type="ChEBI" id="CHEBI:456216"/>
        <dbReference type="EC" id="2.7.11.1"/>
    </reaction>
</comment>
<keyword evidence="11 20" id="KW-0547">Nucleotide-binding</keyword>
<dbReference type="PROSITE" id="PS00107">
    <property type="entry name" value="PROTEIN_KINASE_ATP"/>
    <property type="match status" value="1"/>
</dbReference>
<evidence type="ECO:0000256" key="17">
    <source>
        <dbReference type="ARBA" id="ARBA00023180"/>
    </source>
</evidence>
<accession>A0A068TLT8</accession>
<evidence type="ECO:0000256" key="19">
    <source>
        <dbReference type="ARBA" id="ARBA00048679"/>
    </source>
</evidence>
<gene>
    <name evidence="23" type="ORF">GSCOC_T00014078001</name>
</gene>
<evidence type="ECO:0000256" key="16">
    <source>
        <dbReference type="ARBA" id="ARBA00023170"/>
    </source>
</evidence>
<keyword evidence="4" id="KW-0723">Serine/threonine-protein kinase</keyword>
<dbReference type="Pfam" id="PF00069">
    <property type="entry name" value="Pkinase"/>
    <property type="match status" value="1"/>
</dbReference>
<comment type="catalytic activity">
    <reaction evidence="18">
        <text>L-threonyl-[protein] + ATP = O-phospho-L-threonyl-[protein] + ADP + H(+)</text>
        <dbReference type="Rhea" id="RHEA:46608"/>
        <dbReference type="Rhea" id="RHEA-COMP:11060"/>
        <dbReference type="Rhea" id="RHEA-COMP:11605"/>
        <dbReference type="ChEBI" id="CHEBI:15378"/>
        <dbReference type="ChEBI" id="CHEBI:30013"/>
        <dbReference type="ChEBI" id="CHEBI:30616"/>
        <dbReference type="ChEBI" id="CHEBI:61977"/>
        <dbReference type="ChEBI" id="CHEBI:456216"/>
        <dbReference type="EC" id="2.7.11.1"/>
    </reaction>
</comment>
<evidence type="ECO:0000256" key="9">
    <source>
        <dbReference type="ARBA" id="ARBA00022729"/>
    </source>
</evidence>
<dbReference type="FunFam" id="1.10.510.10:FF:000358">
    <property type="entry name" value="Putative leucine-rich repeat receptor-like serine/threonine-protein kinase"/>
    <property type="match status" value="1"/>
</dbReference>
<keyword evidence="5" id="KW-0597">Phosphoprotein</keyword>
<name>A0A068TLT8_COFCA</name>
<evidence type="ECO:0000256" key="2">
    <source>
        <dbReference type="ARBA" id="ARBA00012513"/>
    </source>
</evidence>
<dbReference type="SMART" id="SM00220">
    <property type="entry name" value="S_TKc"/>
    <property type="match status" value="1"/>
</dbReference>
<feature type="transmembrane region" description="Helical" evidence="21">
    <location>
        <begin position="346"/>
        <end position="366"/>
    </location>
</feature>
<dbReference type="InterPro" id="IPR008271">
    <property type="entry name" value="Ser/Thr_kinase_AS"/>
</dbReference>
<evidence type="ECO:0000256" key="13">
    <source>
        <dbReference type="ARBA" id="ARBA00022840"/>
    </source>
</evidence>
<dbReference type="PROSITE" id="PS50011">
    <property type="entry name" value="PROTEIN_KINASE_DOM"/>
    <property type="match status" value="1"/>
</dbReference>
<dbReference type="PhylomeDB" id="A0A068TLT8"/>
<evidence type="ECO:0000256" key="1">
    <source>
        <dbReference type="ARBA" id="ARBA00004162"/>
    </source>
</evidence>
<keyword evidence="17" id="KW-0325">Glycoprotein</keyword>
<evidence type="ECO:0000313" key="23">
    <source>
        <dbReference type="EMBL" id="CDO96899.1"/>
    </source>
</evidence>
<dbReference type="PANTHER" id="PTHR27008:SF585">
    <property type="entry name" value="PROTEIN KINASE DOMAIN-CONTAINING PROTEIN"/>
    <property type="match status" value="1"/>
</dbReference>
<dbReference type="InterPro" id="IPR011009">
    <property type="entry name" value="Kinase-like_dom_sf"/>
</dbReference>
<evidence type="ECO:0000259" key="22">
    <source>
        <dbReference type="PROSITE" id="PS50011"/>
    </source>
</evidence>
<dbReference type="InParanoid" id="A0A068TLT8"/>
<dbReference type="GO" id="GO:0004674">
    <property type="term" value="F:protein serine/threonine kinase activity"/>
    <property type="evidence" value="ECO:0007669"/>
    <property type="project" value="UniProtKB-KW"/>
</dbReference>
<dbReference type="InterPro" id="IPR051809">
    <property type="entry name" value="Plant_receptor-like_S/T_kinase"/>
</dbReference>
<dbReference type="Pfam" id="PF00560">
    <property type="entry name" value="LRR_1"/>
    <property type="match status" value="2"/>
</dbReference>
<dbReference type="EC" id="2.7.11.1" evidence="2"/>
<dbReference type="Proteomes" id="UP000295252">
    <property type="component" value="Chromosome IV"/>
</dbReference>
<dbReference type="AlphaFoldDB" id="A0A068TLT8"/>
<keyword evidence="8 21" id="KW-0812">Transmembrane</keyword>
<dbReference type="OMA" id="TEKEFHC"/>
<evidence type="ECO:0000313" key="24">
    <source>
        <dbReference type="Proteomes" id="UP000295252"/>
    </source>
</evidence>
<dbReference type="GO" id="GO:0005524">
    <property type="term" value="F:ATP binding"/>
    <property type="evidence" value="ECO:0007669"/>
    <property type="project" value="UniProtKB-UniRule"/>
</dbReference>
<organism evidence="23 24">
    <name type="scientific">Coffea canephora</name>
    <name type="common">Robusta coffee</name>
    <dbReference type="NCBI Taxonomy" id="49390"/>
    <lineage>
        <taxon>Eukaryota</taxon>
        <taxon>Viridiplantae</taxon>
        <taxon>Streptophyta</taxon>
        <taxon>Embryophyta</taxon>
        <taxon>Tracheophyta</taxon>
        <taxon>Spermatophyta</taxon>
        <taxon>Magnoliopsida</taxon>
        <taxon>eudicotyledons</taxon>
        <taxon>Gunneridae</taxon>
        <taxon>Pentapetalae</taxon>
        <taxon>asterids</taxon>
        <taxon>lamiids</taxon>
        <taxon>Gentianales</taxon>
        <taxon>Rubiaceae</taxon>
        <taxon>Ixoroideae</taxon>
        <taxon>Gardenieae complex</taxon>
        <taxon>Bertiereae - Coffeeae clade</taxon>
        <taxon>Coffeeae</taxon>
        <taxon>Coffea</taxon>
    </lineage>
</organism>
<evidence type="ECO:0000256" key="18">
    <source>
        <dbReference type="ARBA" id="ARBA00047899"/>
    </source>
</evidence>
<dbReference type="EMBL" id="HG739085">
    <property type="protein sequence ID" value="CDO96899.1"/>
    <property type="molecule type" value="Genomic_DNA"/>
</dbReference>
<evidence type="ECO:0000256" key="4">
    <source>
        <dbReference type="ARBA" id="ARBA00022527"/>
    </source>
</evidence>
<dbReference type="SUPFAM" id="SSF52047">
    <property type="entry name" value="RNI-like"/>
    <property type="match status" value="1"/>
</dbReference>
<dbReference type="InterPro" id="IPR001611">
    <property type="entry name" value="Leu-rich_rpt"/>
</dbReference>
<keyword evidence="14 21" id="KW-1133">Transmembrane helix</keyword>
<keyword evidence="7" id="KW-0808">Transferase</keyword>
<evidence type="ECO:0000256" key="3">
    <source>
        <dbReference type="ARBA" id="ARBA00022475"/>
    </source>
</evidence>
<keyword evidence="10" id="KW-0677">Repeat</keyword>
<comment type="subcellular location">
    <subcellularLocation>
        <location evidence="1">Cell membrane</location>
        <topology evidence="1">Single-pass membrane protein</topology>
    </subcellularLocation>
</comment>
<dbReference type="Gramene" id="CDO96899">
    <property type="protein sequence ID" value="CDO96899"/>
    <property type="gene ID" value="GSCOC_T00014078001"/>
</dbReference>
<dbReference type="InterPro" id="IPR032675">
    <property type="entry name" value="LRR_dom_sf"/>
</dbReference>
<dbReference type="PROSITE" id="PS00108">
    <property type="entry name" value="PROTEIN_KINASE_ST"/>
    <property type="match status" value="1"/>
</dbReference>
<evidence type="ECO:0000256" key="12">
    <source>
        <dbReference type="ARBA" id="ARBA00022777"/>
    </source>
</evidence>
<evidence type="ECO:0000256" key="14">
    <source>
        <dbReference type="ARBA" id="ARBA00022989"/>
    </source>
</evidence>
<evidence type="ECO:0000256" key="21">
    <source>
        <dbReference type="SAM" id="Phobius"/>
    </source>
</evidence>
<keyword evidence="12" id="KW-0418">Kinase</keyword>
<keyword evidence="24" id="KW-1185">Reference proteome</keyword>
<dbReference type="FunFam" id="3.30.200.20:FF:000661">
    <property type="entry name" value="Serine-threonine protein kinase plant-type"/>
    <property type="match status" value="1"/>
</dbReference>
<evidence type="ECO:0000256" key="15">
    <source>
        <dbReference type="ARBA" id="ARBA00023136"/>
    </source>
</evidence>
<dbReference type="STRING" id="49390.A0A068TLT8"/>
<dbReference type="PANTHER" id="PTHR27008">
    <property type="entry name" value="OS04G0122200 PROTEIN"/>
    <property type="match status" value="1"/>
</dbReference>
<feature type="domain" description="Protein kinase" evidence="22">
    <location>
        <begin position="401"/>
        <end position="682"/>
    </location>
</feature>
<keyword evidence="13 20" id="KW-0067">ATP-binding</keyword>
<dbReference type="SUPFAM" id="SSF56112">
    <property type="entry name" value="Protein kinase-like (PK-like)"/>
    <property type="match status" value="1"/>
</dbReference>
<feature type="binding site" evidence="20">
    <location>
        <position position="429"/>
    </location>
    <ligand>
        <name>ATP</name>
        <dbReference type="ChEBI" id="CHEBI:30616"/>
    </ligand>
</feature>
<evidence type="ECO:0000256" key="8">
    <source>
        <dbReference type="ARBA" id="ARBA00022692"/>
    </source>
</evidence>
<keyword evidence="16" id="KW-0675">Receptor</keyword>
<keyword evidence="6" id="KW-0433">Leucine-rich repeat</keyword>